<protein>
    <recommendedName>
        <fullName evidence="7">CvpA family protein</fullName>
    </recommendedName>
</protein>
<gene>
    <name evidence="6" type="ORF">S06H3_15727</name>
</gene>
<dbReference type="GO" id="GO:0009403">
    <property type="term" value="P:toxin biosynthetic process"/>
    <property type="evidence" value="ECO:0007669"/>
    <property type="project" value="InterPro"/>
</dbReference>
<evidence type="ECO:0000256" key="3">
    <source>
        <dbReference type="ARBA" id="ARBA00022989"/>
    </source>
</evidence>
<evidence type="ECO:0000313" key="6">
    <source>
        <dbReference type="EMBL" id="GAI12217.1"/>
    </source>
</evidence>
<keyword evidence="4 5" id="KW-0472">Membrane</keyword>
<dbReference type="AlphaFoldDB" id="X1KYQ9"/>
<sequence>MNWLDIVILVIIAIATFLGLRIGIIKAALSLAGLIVGVILAGRYYIPFSQQLAFIPQASIAKIVAFAIILIGVMIVAIVLAVLLKWAASVMMLGWVNRLGGAVFGLGLGVIFCGALLVIWVKFIGIEGAIAESTLAPILLDRFPMVLALLPSEFDAVRSFFR</sequence>
<dbReference type="EMBL" id="BARV01007749">
    <property type="protein sequence ID" value="GAI12217.1"/>
    <property type="molecule type" value="Genomic_DNA"/>
</dbReference>
<keyword evidence="3 5" id="KW-1133">Transmembrane helix</keyword>
<feature type="transmembrane region" description="Helical" evidence="5">
    <location>
        <begin position="99"/>
        <end position="123"/>
    </location>
</feature>
<evidence type="ECO:0000256" key="5">
    <source>
        <dbReference type="SAM" id="Phobius"/>
    </source>
</evidence>
<evidence type="ECO:0008006" key="7">
    <source>
        <dbReference type="Google" id="ProtNLM"/>
    </source>
</evidence>
<proteinExistence type="predicted"/>
<comment type="subcellular location">
    <subcellularLocation>
        <location evidence="1">Membrane</location>
        <topology evidence="1">Multi-pass membrane protein</topology>
    </subcellularLocation>
</comment>
<evidence type="ECO:0000256" key="2">
    <source>
        <dbReference type="ARBA" id="ARBA00022692"/>
    </source>
</evidence>
<organism evidence="6">
    <name type="scientific">marine sediment metagenome</name>
    <dbReference type="NCBI Taxonomy" id="412755"/>
    <lineage>
        <taxon>unclassified sequences</taxon>
        <taxon>metagenomes</taxon>
        <taxon>ecological metagenomes</taxon>
    </lineage>
</organism>
<dbReference type="Pfam" id="PF02674">
    <property type="entry name" value="Colicin_V"/>
    <property type="match status" value="1"/>
</dbReference>
<evidence type="ECO:0000256" key="1">
    <source>
        <dbReference type="ARBA" id="ARBA00004141"/>
    </source>
</evidence>
<keyword evidence="2 5" id="KW-0812">Transmembrane</keyword>
<comment type="caution">
    <text evidence="6">The sequence shown here is derived from an EMBL/GenBank/DDBJ whole genome shotgun (WGS) entry which is preliminary data.</text>
</comment>
<dbReference type="PANTHER" id="PTHR37306">
    <property type="entry name" value="COLICIN V PRODUCTION PROTEIN"/>
    <property type="match status" value="1"/>
</dbReference>
<reference evidence="6" key="1">
    <citation type="journal article" date="2014" name="Front. Microbiol.">
        <title>High frequency of phylogenetically diverse reductive dehalogenase-homologous genes in deep subseafloor sedimentary metagenomes.</title>
        <authorList>
            <person name="Kawai M."/>
            <person name="Futagami T."/>
            <person name="Toyoda A."/>
            <person name="Takaki Y."/>
            <person name="Nishi S."/>
            <person name="Hori S."/>
            <person name="Arai W."/>
            <person name="Tsubouchi T."/>
            <person name="Morono Y."/>
            <person name="Uchiyama I."/>
            <person name="Ito T."/>
            <person name="Fujiyama A."/>
            <person name="Inagaki F."/>
            <person name="Takami H."/>
        </authorList>
    </citation>
    <scope>NUCLEOTIDE SEQUENCE</scope>
    <source>
        <strain evidence="6">Expedition CK06-06</strain>
    </source>
</reference>
<feature type="transmembrane region" description="Helical" evidence="5">
    <location>
        <begin position="6"/>
        <end position="24"/>
    </location>
</feature>
<dbReference type="InterPro" id="IPR003825">
    <property type="entry name" value="Colicin-V_CvpA"/>
</dbReference>
<name>X1KYQ9_9ZZZZ</name>
<dbReference type="GO" id="GO:0016020">
    <property type="term" value="C:membrane"/>
    <property type="evidence" value="ECO:0007669"/>
    <property type="project" value="UniProtKB-SubCell"/>
</dbReference>
<dbReference type="PANTHER" id="PTHR37306:SF1">
    <property type="entry name" value="COLICIN V PRODUCTION PROTEIN"/>
    <property type="match status" value="1"/>
</dbReference>
<evidence type="ECO:0000256" key="4">
    <source>
        <dbReference type="ARBA" id="ARBA00023136"/>
    </source>
</evidence>
<feature type="transmembrane region" description="Helical" evidence="5">
    <location>
        <begin position="60"/>
        <end position="87"/>
    </location>
</feature>
<feature type="transmembrane region" description="Helical" evidence="5">
    <location>
        <begin position="31"/>
        <end position="48"/>
    </location>
</feature>
<accession>X1KYQ9</accession>